<dbReference type="AlphaFoldDB" id="A0A7C8P0B1"/>
<proteinExistence type="predicted"/>
<gene>
    <name evidence="1" type="ORF">EYR41_006291</name>
</gene>
<dbReference type="EMBL" id="SOZJ01000003">
    <property type="protein sequence ID" value="TGJ70320.1"/>
    <property type="molecule type" value="Genomic_DNA"/>
</dbReference>
<sequence length="75" mass="8740">MFAKRLYIDAAVKVWRRVCLVFGGTVPSFWRYWCLALKCHEQNRRNTMECTLEESFFVSSGEGGYAEASILRPEQ</sequence>
<organism evidence="1 2">
    <name type="scientific">Orbilia oligospora</name>
    <name type="common">Nematode-trapping fungus</name>
    <name type="synonym">Arthrobotrys oligospora</name>
    <dbReference type="NCBI Taxonomy" id="2813651"/>
    <lineage>
        <taxon>Eukaryota</taxon>
        <taxon>Fungi</taxon>
        <taxon>Dikarya</taxon>
        <taxon>Ascomycota</taxon>
        <taxon>Pezizomycotina</taxon>
        <taxon>Orbiliomycetes</taxon>
        <taxon>Orbiliales</taxon>
        <taxon>Orbiliaceae</taxon>
        <taxon>Orbilia</taxon>
    </lineage>
</organism>
<evidence type="ECO:0000313" key="2">
    <source>
        <dbReference type="Proteomes" id="UP000297595"/>
    </source>
</evidence>
<comment type="caution">
    <text evidence="1">The sequence shown here is derived from an EMBL/GenBank/DDBJ whole genome shotgun (WGS) entry which is preliminary data.</text>
</comment>
<protein>
    <submittedName>
        <fullName evidence="1">Uncharacterized protein</fullName>
    </submittedName>
</protein>
<reference evidence="1 2" key="1">
    <citation type="submission" date="2019-03" db="EMBL/GenBank/DDBJ databases">
        <title>Nematode-trapping fungi genome.</title>
        <authorList>
            <person name="Vidal-Diez De Ulzurrun G."/>
        </authorList>
    </citation>
    <scope>NUCLEOTIDE SEQUENCE [LARGE SCALE GENOMIC DNA]</scope>
    <source>
        <strain evidence="1 2">TWF154</strain>
    </source>
</reference>
<dbReference type="Proteomes" id="UP000297595">
    <property type="component" value="Unassembled WGS sequence"/>
</dbReference>
<evidence type="ECO:0000313" key="1">
    <source>
        <dbReference type="EMBL" id="TGJ70320.1"/>
    </source>
</evidence>
<name>A0A7C8P0B1_ORBOL</name>
<accession>A0A7C8P0B1</accession>